<comment type="caution">
    <text evidence="2">The sequence shown here is derived from an EMBL/GenBank/DDBJ whole genome shotgun (WGS) entry which is preliminary data.</text>
</comment>
<reference evidence="2 3" key="1">
    <citation type="submission" date="2019-05" db="EMBL/GenBank/DDBJ databases">
        <title>Another draft genome of Portunus trituberculatus and its Hox gene families provides insights of decapod evolution.</title>
        <authorList>
            <person name="Jeong J.-H."/>
            <person name="Song I."/>
            <person name="Kim S."/>
            <person name="Choi T."/>
            <person name="Kim D."/>
            <person name="Ryu S."/>
            <person name="Kim W."/>
        </authorList>
    </citation>
    <scope>NUCLEOTIDE SEQUENCE [LARGE SCALE GENOMIC DNA]</scope>
    <source>
        <tissue evidence="2">Muscle</tissue>
    </source>
</reference>
<feature type="compositionally biased region" description="Basic and acidic residues" evidence="1">
    <location>
        <begin position="38"/>
        <end position="75"/>
    </location>
</feature>
<dbReference type="AlphaFoldDB" id="A0A5B7K7T4"/>
<keyword evidence="3" id="KW-1185">Reference proteome</keyword>
<dbReference type="EMBL" id="VSRR010151438">
    <property type="protein sequence ID" value="MPD06482.1"/>
    <property type="molecule type" value="Genomic_DNA"/>
</dbReference>
<accession>A0A5B7K7T4</accession>
<sequence>MFLARVLARPRRPSPAFPNWIDLGLRLPSTAASSIDSLKTKQEEQREGEREERKAREEGCVREKREGGLEGKLEE</sequence>
<name>A0A5B7K7T4_PORTR</name>
<evidence type="ECO:0000256" key="1">
    <source>
        <dbReference type="SAM" id="MobiDB-lite"/>
    </source>
</evidence>
<protein>
    <submittedName>
        <fullName evidence="2">Uncharacterized protein</fullName>
    </submittedName>
</protein>
<evidence type="ECO:0000313" key="3">
    <source>
        <dbReference type="Proteomes" id="UP000324222"/>
    </source>
</evidence>
<gene>
    <name evidence="2" type="ORF">E2C01_102296</name>
</gene>
<proteinExistence type="predicted"/>
<dbReference type="Proteomes" id="UP000324222">
    <property type="component" value="Unassembled WGS sequence"/>
</dbReference>
<organism evidence="2 3">
    <name type="scientific">Portunus trituberculatus</name>
    <name type="common">Swimming crab</name>
    <name type="synonym">Neptunus trituberculatus</name>
    <dbReference type="NCBI Taxonomy" id="210409"/>
    <lineage>
        <taxon>Eukaryota</taxon>
        <taxon>Metazoa</taxon>
        <taxon>Ecdysozoa</taxon>
        <taxon>Arthropoda</taxon>
        <taxon>Crustacea</taxon>
        <taxon>Multicrustacea</taxon>
        <taxon>Malacostraca</taxon>
        <taxon>Eumalacostraca</taxon>
        <taxon>Eucarida</taxon>
        <taxon>Decapoda</taxon>
        <taxon>Pleocyemata</taxon>
        <taxon>Brachyura</taxon>
        <taxon>Eubrachyura</taxon>
        <taxon>Portunoidea</taxon>
        <taxon>Portunidae</taxon>
        <taxon>Portuninae</taxon>
        <taxon>Portunus</taxon>
    </lineage>
</organism>
<feature type="region of interest" description="Disordered" evidence="1">
    <location>
        <begin position="34"/>
        <end position="75"/>
    </location>
</feature>
<evidence type="ECO:0000313" key="2">
    <source>
        <dbReference type="EMBL" id="MPD06482.1"/>
    </source>
</evidence>